<reference evidence="2 3" key="1">
    <citation type="submission" date="2020-03" db="EMBL/GenBank/DDBJ databases">
        <title>Genomic Encyclopedia of Archaeal and Bacterial Type Strains, Phase II (KMG-II): from individual species to whole genera.</title>
        <authorList>
            <person name="Goeker M."/>
        </authorList>
    </citation>
    <scope>NUCLEOTIDE SEQUENCE [LARGE SCALE GENOMIC DNA]</scope>
    <source>
        <strain evidence="2 3">DSM 4749</strain>
    </source>
</reference>
<dbReference type="EMBL" id="JAASRS010000002">
    <property type="protein sequence ID" value="NIK16591.1"/>
    <property type="molecule type" value="Genomic_DNA"/>
</dbReference>
<keyword evidence="3" id="KW-1185">Reference proteome</keyword>
<dbReference type="Proteomes" id="UP000532769">
    <property type="component" value="Unassembled WGS sequence"/>
</dbReference>
<evidence type="ECO:0000313" key="3">
    <source>
        <dbReference type="Proteomes" id="UP000532769"/>
    </source>
</evidence>
<gene>
    <name evidence="1" type="ORF">BDD39_003232</name>
    <name evidence="2" type="ORF">BDD39_003240</name>
</gene>
<evidence type="ECO:0000313" key="1">
    <source>
        <dbReference type="EMBL" id="NIK16591.1"/>
    </source>
</evidence>
<proteinExistence type="predicted"/>
<sequence length="336" mass="40796">MIDFETLMQYKPKIPFRIVEKDLSQWEEMRRKTYFSEEDMRIDHSNDRLKKGEIEIPVYKDNTIRPLNFKGKLLSYDVENYGCGFYKITQKRGIVKPNPNDHRYPKEEVKRDGIYTFYIGYSREEETYKFFESEKTFFELYKPVEELKMSEEVQELINDFIDFAQWFWSPRFKVEYNFGSVIADQTYGDYLRLIEYLEENMEMLRSYHLLLNIFGDIDDKTYEYILNSLETLELHMQNAKTHILTHFPDPSEKVNHLNDPERGKPLSQLHQYIELRIAQRGYFVDLNEKKAYPNMWEVFYSQQFSKEFESDSSKQERLSELLKKAIENHQTYFPYK</sequence>
<comment type="caution">
    <text evidence="2">The sequence shown here is derived from an EMBL/GenBank/DDBJ whole genome shotgun (WGS) entry which is preliminary data.</text>
</comment>
<organism evidence="2 3">
    <name type="scientific">Saccharococcus thermophilus</name>
    <dbReference type="NCBI Taxonomy" id="29396"/>
    <lineage>
        <taxon>Bacteria</taxon>
        <taxon>Bacillati</taxon>
        <taxon>Bacillota</taxon>
        <taxon>Bacilli</taxon>
        <taxon>Bacillales</taxon>
        <taxon>Anoxybacillaceae</taxon>
        <taxon>Saccharococcus</taxon>
    </lineage>
</organism>
<accession>A0A846MLQ8</accession>
<name>A0A846MLQ8_9BACL</name>
<evidence type="ECO:0000313" key="2">
    <source>
        <dbReference type="EMBL" id="NIK16599.1"/>
    </source>
</evidence>
<dbReference type="EMBL" id="JAASRS010000002">
    <property type="protein sequence ID" value="NIK16599.1"/>
    <property type="molecule type" value="Genomic_DNA"/>
</dbReference>
<protein>
    <submittedName>
        <fullName evidence="2">Uncharacterized protein</fullName>
    </submittedName>
</protein>
<dbReference type="RefSeq" id="WP_166912481.1">
    <property type="nucleotide sequence ID" value="NZ_JAASRS010000002.1"/>
</dbReference>
<dbReference type="AlphaFoldDB" id="A0A846MLQ8"/>